<dbReference type="SUPFAM" id="SSF52540">
    <property type="entry name" value="P-loop containing nucleoside triphosphate hydrolases"/>
    <property type="match status" value="1"/>
</dbReference>
<evidence type="ECO:0000259" key="3">
    <source>
        <dbReference type="PROSITE" id="PS50893"/>
    </source>
</evidence>
<keyword evidence="2 4" id="KW-0067">ATP-binding</keyword>
<sequence>MADRDVVLEMKGITKTFGEIVALDDVDLTLHRGEILGLAGDNGAGKSTLIKCLSGAHEPDSGRIVFEGEDVTIENPREAKALGIETTFQELALAPNLSVTQNVFLGREETQRVLPLVPIMNKGAMETRTRELLSDLEIGVDPDKRVSDLSGGQRQLVAISRTMLSDPEIIIIMDEPTSALSVEAAERVLELIERMRREGASIILISHNFEHMRAVADRIQILHTGRDVGVLDVEEATRENIVDLMVSGTLEGRGGDDSDPSISA</sequence>
<dbReference type="PANTHER" id="PTHR43790:SF8">
    <property type="entry name" value="SUGAR ABC TRANSPORTER ATP-BINDING PROTEIN"/>
    <property type="match status" value="1"/>
</dbReference>
<gene>
    <name evidence="4" type="ORF">OB955_18915</name>
</gene>
<feature type="domain" description="ABC transporter" evidence="3">
    <location>
        <begin position="8"/>
        <end position="249"/>
    </location>
</feature>
<protein>
    <submittedName>
        <fullName evidence="4">ATP-binding cassette domain-containing protein</fullName>
    </submittedName>
</protein>
<dbReference type="InterPro" id="IPR003439">
    <property type="entry name" value="ABC_transporter-like_ATP-bd"/>
</dbReference>
<dbReference type="RefSeq" id="WP_338008741.1">
    <property type="nucleotide sequence ID" value="NZ_JAOPKB010000014.1"/>
</dbReference>
<evidence type="ECO:0000313" key="5">
    <source>
        <dbReference type="Proteomes" id="UP001320972"/>
    </source>
</evidence>
<dbReference type="Gene3D" id="3.40.50.300">
    <property type="entry name" value="P-loop containing nucleotide triphosphate hydrolases"/>
    <property type="match status" value="1"/>
</dbReference>
<dbReference type="Proteomes" id="UP001320972">
    <property type="component" value="Unassembled WGS sequence"/>
</dbReference>
<dbReference type="InterPro" id="IPR017871">
    <property type="entry name" value="ABC_transporter-like_CS"/>
</dbReference>
<dbReference type="PROSITE" id="PS00211">
    <property type="entry name" value="ABC_TRANSPORTER_1"/>
    <property type="match status" value="1"/>
</dbReference>
<dbReference type="PANTHER" id="PTHR43790">
    <property type="entry name" value="CARBOHYDRATE TRANSPORT ATP-BINDING PROTEIN MG119-RELATED"/>
    <property type="match status" value="1"/>
</dbReference>
<dbReference type="InterPro" id="IPR027417">
    <property type="entry name" value="P-loop_NTPase"/>
</dbReference>
<comment type="caution">
    <text evidence="4">The sequence shown here is derived from an EMBL/GenBank/DDBJ whole genome shotgun (WGS) entry which is preliminary data.</text>
</comment>
<keyword evidence="1" id="KW-0547">Nucleotide-binding</keyword>
<reference evidence="4 5" key="1">
    <citation type="submission" date="2022-09" db="EMBL/GenBank/DDBJ databases">
        <title>Enrichment on poylsaccharides allowed isolation of novel metabolic and taxonomic groups of Haloarchaea.</title>
        <authorList>
            <person name="Sorokin D.Y."/>
            <person name="Elcheninov A.G."/>
            <person name="Khizhniak T.V."/>
            <person name="Kolganova T.V."/>
            <person name="Kublanov I.V."/>
        </authorList>
    </citation>
    <scope>NUCLEOTIDE SEQUENCE [LARGE SCALE GENOMIC DNA]</scope>
    <source>
        <strain evidence="4 5">AArc-m2/3/4</strain>
    </source>
</reference>
<evidence type="ECO:0000313" key="4">
    <source>
        <dbReference type="EMBL" id="MCU4974795.1"/>
    </source>
</evidence>
<dbReference type="SMART" id="SM00382">
    <property type="entry name" value="AAA"/>
    <property type="match status" value="1"/>
</dbReference>
<dbReference type="GO" id="GO:0005524">
    <property type="term" value="F:ATP binding"/>
    <property type="evidence" value="ECO:0007669"/>
    <property type="project" value="UniProtKB-KW"/>
</dbReference>
<accession>A0ABT2QIM6</accession>
<dbReference type="InterPro" id="IPR050107">
    <property type="entry name" value="ABC_carbohydrate_import_ATPase"/>
</dbReference>
<dbReference type="EMBL" id="JAOPKB010000014">
    <property type="protein sequence ID" value="MCU4974795.1"/>
    <property type="molecule type" value="Genomic_DNA"/>
</dbReference>
<dbReference type="Pfam" id="PF00005">
    <property type="entry name" value="ABC_tran"/>
    <property type="match status" value="1"/>
</dbReference>
<keyword evidence="5" id="KW-1185">Reference proteome</keyword>
<dbReference type="PROSITE" id="PS50893">
    <property type="entry name" value="ABC_TRANSPORTER_2"/>
    <property type="match status" value="1"/>
</dbReference>
<dbReference type="CDD" id="cd03216">
    <property type="entry name" value="ABC_Carb_Monos_I"/>
    <property type="match status" value="1"/>
</dbReference>
<evidence type="ECO:0000256" key="2">
    <source>
        <dbReference type="ARBA" id="ARBA00022840"/>
    </source>
</evidence>
<name>A0ABT2QIM6_9EURY</name>
<evidence type="ECO:0000256" key="1">
    <source>
        <dbReference type="ARBA" id="ARBA00022741"/>
    </source>
</evidence>
<dbReference type="InterPro" id="IPR003593">
    <property type="entry name" value="AAA+_ATPase"/>
</dbReference>
<proteinExistence type="predicted"/>
<organism evidence="4 5">
    <name type="scientific">Natronoglomus mannanivorans</name>
    <dbReference type="NCBI Taxonomy" id="2979990"/>
    <lineage>
        <taxon>Archaea</taxon>
        <taxon>Methanobacteriati</taxon>
        <taxon>Methanobacteriota</taxon>
        <taxon>Stenosarchaea group</taxon>
        <taxon>Halobacteria</taxon>
        <taxon>Halobacteriales</taxon>
        <taxon>Natrialbaceae</taxon>
        <taxon>Natronoglomus</taxon>
    </lineage>
</organism>